<dbReference type="EMBL" id="JADCNM010000004">
    <property type="protein sequence ID" value="KAG0486121.1"/>
    <property type="molecule type" value="Genomic_DNA"/>
</dbReference>
<dbReference type="Proteomes" id="UP000639772">
    <property type="component" value="Unassembled WGS sequence"/>
</dbReference>
<accession>A0A835RBI4</accession>
<protein>
    <submittedName>
        <fullName evidence="1">Uncharacterized protein</fullName>
    </submittedName>
</protein>
<reference evidence="1 2" key="1">
    <citation type="journal article" date="2020" name="Nat. Food">
        <title>A phased Vanilla planifolia genome enables genetic improvement of flavour and production.</title>
        <authorList>
            <person name="Hasing T."/>
            <person name="Tang H."/>
            <person name="Brym M."/>
            <person name="Khazi F."/>
            <person name="Huang T."/>
            <person name="Chambers A.H."/>
        </authorList>
    </citation>
    <scope>NUCLEOTIDE SEQUENCE [LARGE SCALE GENOMIC DNA]</scope>
    <source>
        <tissue evidence="1">Leaf</tissue>
    </source>
</reference>
<gene>
    <name evidence="1" type="ORF">HPP92_008216</name>
</gene>
<proteinExistence type="predicted"/>
<organism evidence="1 2">
    <name type="scientific">Vanilla planifolia</name>
    <name type="common">Vanilla</name>
    <dbReference type="NCBI Taxonomy" id="51239"/>
    <lineage>
        <taxon>Eukaryota</taxon>
        <taxon>Viridiplantae</taxon>
        <taxon>Streptophyta</taxon>
        <taxon>Embryophyta</taxon>
        <taxon>Tracheophyta</taxon>
        <taxon>Spermatophyta</taxon>
        <taxon>Magnoliopsida</taxon>
        <taxon>Liliopsida</taxon>
        <taxon>Asparagales</taxon>
        <taxon>Orchidaceae</taxon>
        <taxon>Vanilloideae</taxon>
        <taxon>Vanilleae</taxon>
        <taxon>Vanilla</taxon>
    </lineage>
</organism>
<sequence>MIQLHVLQFSINSMAVQVLARFRPRQETSLHWIRRMQGMYRFGDECGFHANRVREITNKCALWRSTVIKEEEEKSRAQARMLHELARLLTRMPNGVYS</sequence>
<evidence type="ECO:0000313" key="2">
    <source>
        <dbReference type="Proteomes" id="UP000639772"/>
    </source>
</evidence>
<evidence type="ECO:0000313" key="1">
    <source>
        <dbReference type="EMBL" id="KAG0486121.1"/>
    </source>
</evidence>
<name>A0A835RBI4_VANPL</name>
<comment type="caution">
    <text evidence="1">The sequence shown here is derived from an EMBL/GenBank/DDBJ whole genome shotgun (WGS) entry which is preliminary data.</text>
</comment>
<dbReference type="AlphaFoldDB" id="A0A835RBI4"/>